<feature type="compositionally biased region" description="Low complexity" evidence="1">
    <location>
        <begin position="1"/>
        <end position="29"/>
    </location>
</feature>
<evidence type="ECO:0000259" key="3">
    <source>
        <dbReference type="Pfam" id="PF08044"/>
    </source>
</evidence>
<evidence type="ECO:0000256" key="1">
    <source>
        <dbReference type="SAM" id="MobiDB-lite"/>
    </source>
</evidence>
<dbReference type="Proteomes" id="UP000277256">
    <property type="component" value="Unassembled WGS sequence"/>
</dbReference>
<accession>A0A426UTR4</accession>
<keyword evidence="2" id="KW-0812">Transmembrane</keyword>
<proteinExistence type="predicted"/>
<sequence length="199" mass="22324">MTTRTRTTTAATGTAATATATSATDRALTFQTSHSSPQGARMSSLERFGDRSMRIGNPERGALTELLRSAVDQGYIDLDEYEKRVDVLLAAQTVGDAEVVLADLPSYQRLLDAEEPEKLRTPDWIKWMWFGFSIPIGINVGVWAVVEALTEGSIYFWPIWVMVPLLVVGVALTGAERAIMRPAEERKRKERLRRRRNQR</sequence>
<feature type="transmembrane region" description="Helical" evidence="2">
    <location>
        <begin position="127"/>
        <end position="145"/>
    </location>
</feature>
<evidence type="ECO:0000313" key="5">
    <source>
        <dbReference type="Proteomes" id="UP000277256"/>
    </source>
</evidence>
<protein>
    <submittedName>
        <fullName evidence="4">DUF1707 domain-containing protein</fullName>
    </submittedName>
</protein>
<organism evidence="4 5">
    <name type="scientific">Glycomyces terrestris</name>
    <dbReference type="NCBI Taxonomy" id="2493553"/>
    <lineage>
        <taxon>Bacteria</taxon>
        <taxon>Bacillati</taxon>
        <taxon>Actinomycetota</taxon>
        <taxon>Actinomycetes</taxon>
        <taxon>Glycomycetales</taxon>
        <taxon>Glycomycetaceae</taxon>
        <taxon>Glycomyces</taxon>
    </lineage>
</organism>
<keyword evidence="2" id="KW-0472">Membrane</keyword>
<evidence type="ECO:0000256" key="2">
    <source>
        <dbReference type="SAM" id="Phobius"/>
    </source>
</evidence>
<gene>
    <name evidence="4" type="ORF">EIW28_18425</name>
</gene>
<dbReference type="EMBL" id="RSEB01000005">
    <property type="protein sequence ID" value="RRR97383.1"/>
    <property type="molecule type" value="Genomic_DNA"/>
</dbReference>
<feature type="region of interest" description="Disordered" evidence="1">
    <location>
        <begin position="1"/>
        <end position="50"/>
    </location>
</feature>
<comment type="caution">
    <text evidence="4">The sequence shown here is derived from an EMBL/GenBank/DDBJ whole genome shotgun (WGS) entry which is preliminary data.</text>
</comment>
<keyword evidence="5" id="KW-1185">Reference proteome</keyword>
<feature type="domain" description="DUF1707" evidence="3">
    <location>
        <begin position="53"/>
        <end position="105"/>
    </location>
</feature>
<feature type="transmembrane region" description="Helical" evidence="2">
    <location>
        <begin position="157"/>
        <end position="179"/>
    </location>
</feature>
<dbReference type="AlphaFoldDB" id="A0A426UTR4"/>
<name>A0A426UTR4_9ACTN</name>
<evidence type="ECO:0000313" key="4">
    <source>
        <dbReference type="EMBL" id="RRR97383.1"/>
    </source>
</evidence>
<keyword evidence="2" id="KW-1133">Transmembrane helix</keyword>
<reference evidence="4 5" key="1">
    <citation type="submission" date="2018-12" db="EMBL/GenBank/DDBJ databases">
        <title>Glycomyces sp. YIM 121974 draft genome.</title>
        <authorList>
            <person name="Li Q."/>
        </authorList>
    </citation>
    <scope>NUCLEOTIDE SEQUENCE [LARGE SCALE GENOMIC DNA]</scope>
    <source>
        <strain evidence="4 5">YIM 121974</strain>
    </source>
</reference>
<dbReference type="InterPro" id="IPR012551">
    <property type="entry name" value="DUF1707_SHOCT-like"/>
</dbReference>
<dbReference type="Pfam" id="PF08044">
    <property type="entry name" value="DUF1707"/>
    <property type="match status" value="1"/>
</dbReference>